<evidence type="ECO:0000313" key="1">
    <source>
        <dbReference type="EMBL" id="RIX26617.1"/>
    </source>
</evidence>
<accession>A0A3A1U1Y7</accession>
<dbReference type="AlphaFoldDB" id="A0A3A1U1Y7"/>
<dbReference type="EMBL" id="QXTG01000003">
    <property type="protein sequence ID" value="RIX26617.1"/>
    <property type="molecule type" value="Genomic_DNA"/>
</dbReference>
<keyword evidence="1" id="KW-0808">Transferase</keyword>
<dbReference type="Proteomes" id="UP000265742">
    <property type="component" value="Unassembled WGS sequence"/>
</dbReference>
<dbReference type="SUPFAM" id="SSF53756">
    <property type="entry name" value="UDP-Glycosyltransferase/glycogen phosphorylase"/>
    <property type="match status" value="1"/>
</dbReference>
<dbReference type="GO" id="GO:0016740">
    <property type="term" value="F:transferase activity"/>
    <property type="evidence" value="ECO:0007669"/>
    <property type="project" value="UniProtKB-KW"/>
</dbReference>
<evidence type="ECO:0000313" key="2">
    <source>
        <dbReference type="Proteomes" id="UP000265742"/>
    </source>
</evidence>
<dbReference type="OrthoDB" id="9771846at2"/>
<keyword evidence="2" id="KW-1185">Reference proteome</keyword>
<name>A0A3A1U1Y7_9MICO</name>
<dbReference type="Gene3D" id="3.40.50.2000">
    <property type="entry name" value="Glycogen Phosphorylase B"/>
    <property type="match status" value="2"/>
</dbReference>
<organism evidence="1 2">
    <name type="scientific">Amnibacterium setariae</name>
    <dbReference type="NCBI Taxonomy" id="2306585"/>
    <lineage>
        <taxon>Bacteria</taxon>
        <taxon>Bacillati</taxon>
        <taxon>Actinomycetota</taxon>
        <taxon>Actinomycetes</taxon>
        <taxon>Micrococcales</taxon>
        <taxon>Microbacteriaceae</taxon>
        <taxon>Amnibacterium</taxon>
    </lineage>
</organism>
<comment type="caution">
    <text evidence="1">The sequence shown here is derived from an EMBL/GenBank/DDBJ whole genome shotgun (WGS) entry which is preliminary data.</text>
</comment>
<gene>
    <name evidence="1" type="ORF">D1781_17035</name>
</gene>
<reference evidence="2" key="1">
    <citation type="submission" date="2018-09" db="EMBL/GenBank/DDBJ databases">
        <authorList>
            <person name="Kim I."/>
        </authorList>
    </citation>
    <scope>NUCLEOTIDE SEQUENCE [LARGE SCALE GENOMIC DNA]</scope>
    <source>
        <strain evidence="2">DD4a</strain>
    </source>
</reference>
<protein>
    <submittedName>
        <fullName evidence="1">Glycosyl transferase</fullName>
    </submittedName>
</protein>
<proteinExistence type="predicted"/>
<dbReference type="RefSeq" id="WP_119483693.1">
    <property type="nucleotide sequence ID" value="NZ_QXTG01000003.1"/>
</dbReference>
<sequence length="344" mass="38404">MGESGDARPIVVQESFPVPRATTNPYIAMLRDALDADDRLVLQTFSWRAALLSRYDVFHAHWPEILVTGRDRLRSVARQVLFAALLLRLRLRRTPVVRTVHNLEVPSGLGAVQRALLRRFDRGVRVRIALNEETRLDPERSVTVLHGHYRDWFSRYPRPEAIAGRYGYFGLIRRYKNVEGLVRAFRPLPDDRTLEVAGAPSTPELQRAITDAADGDPRILLRFEYLSDAELVESCGRAELVVLPYLHMHNSGGALAALSLDRPVLVPRNPANDRLAVEAGEAWVQRYDGPLTAEALSAALSAVRAIAPGDRPDLGARSWGAAADGHVRAFRLALSSAQSRRYSR</sequence>